<feature type="binding site" evidence="4 6">
    <location>
        <position position="126"/>
    </location>
    <ligand>
        <name>substrate</name>
    </ligand>
</feature>
<dbReference type="InterPro" id="IPR020097">
    <property type="entry name" value="PsdUridine_synth_TruA_a/b_dom"/>
</dbReference>
<name>A0AB38XQT1_9ACTO</name>
<dbReference type="PIRSF" id="PIRSF001430">
    <property type="entry name" value="tRNA_psdUrid_synth"/>
    <property type="match status" value="1"/>
</dbReference>
<comment type="catalytic activity">
    <reaction evidence="4 7">
        <text>uridine(38/39/40) in tRNA = pseudouridine(38/39/40) in tRNA</text>
        <dbReference type="Rhea" id="RHEA:22376"/>
        <dbReference type="Rhea" id="RHEA-COMP:10085"/>
        <dbReference type="Rhea" id="RHEA-COMP:10087"/>
        <dbReference type="ChEBI" id="CHEBI:65314"/>
        <dbReference type="ChEBI" id="CHEBI:65315"/>
        <dbReference type="EC" id="5.4.99.12"/>
    </reaction>
</comment>
<dbReference type="InterPro" id="IPR001406">
    <property type="entry name" value="PsdUridine_synth_TruA"/>
</dbReference>
<dbReference type="GO" id="GO:0160147">
    <property type="term" value="F:tRNA pseudouridine(38-40) synthase activity"/>
    <property type="evidence" value="ECO:0007669"/>
    <property type="project" value="UniProtKB-EC"/>
</dbReference>
<proteinExistence type="inferred from homology"/>
<dbReference type="SUPFAM" id="SSF55120">
    <property type="entry name" value="Pseudouridine synthase"/>
    <property type="match status" value="1"/>
</dbReference>
<dbReference type="InterPro" id="IPR020094">
    <property type="entry name" value="TruA/RsuA/RluB/E/F_N"/>
</dbReference>
<sequence>MSRRLRLDIAYDGSDYSGWAKQPGLRTVQGEVEDVLAMIFRIPCQLTVAGRTDKGVHALGQVAHVDVPAEAFERLGRTGIERLANRMNKILTSKSPDGKPAQTVIKGVSAVSDDFDARFSATYRRYIYRIAPTVSSWIPTRTDLWRLGAALDLAAMGQAAAGLLGEHDFLSFCKPREGATTIRTLRNIYISQVGRIVEIELVADAFCHSMVRSIVGALVAVGTGKHGPDWPAVRLAEKCRGSEPQLAPAAGLTLEEVGYPDEGEWAVQSLRTRRVRSLD</sequence>
<dbReference type="Gene3D" id="3.30.70.580">
    <property type="entry name" value="Pseudouridine synthase I, catalytic domain, N-terminal subdomain"/>
    <property type="match status" value="1"/>
</dbReference>
<comment type="function">
    <text evidence="4">Formation of pseudouridine at positions 38, 39 and 40 in the anticodon stem and loop of transfer RNAs.</text>
</comment>
<dbReference type="Gene3D" id="3.30.70.660">
    <property type="entry name" value="Pseudouridine synthase I, catalytic domain, C-terminal subdomain"/>
    <property type="match status" value="1"/>
</dbReference>
<evidence type="ECO:0000259" key="8">
    <source>
        <dbReference type="Pfam" id="PF01416"/>
    </source>
</evidence>
<evidence type="ECO:0000256" key="6">
    <source>
        <dbReference type="PIRSR" id="PIRSR001430-2"/>
    </source>
</evidence>
<dbReference type="InterPro" id="IPR020095">
    <property type="entry name" value="PsdUridine_synth_TruA_C"/>
</dbReference>
<protein>
    <recommendedName>
        <fullName evidence="4">tRNA pseudouridine synthase A</fullName>
        <ecNumber evidence="4">5.4.99.12</ecNumber>
    </recommendedName>
    <alternativeName>
        <fullName evidence="4">tRNA pseudouridine(38-40) synthase</fullName>
    </alternativeName>
    <alternativeName>
        <fullName evidence="4">tRNA pseudouridylate synthase I</fullName>
    </alternativeName>
    <alternativeName>
        <fullName evidence="4">tRNA-uridine isomerase I</fullName>
    </alternativeName>
</protein>
<feature type="active site" description="Nucleophile" evidence="4 5">
    <location>
        <position position="53"/>
    </location>
</feature>
<dbReference type="NCBIfam" id="TIGR00071">
    <property type="entry name" value="hisT_truA"/>
    <property type="match status" value="1"/>
</dbReference>
<dbReference type="InterPro" id="IPR020103">
    <property type="entry name" value="PsdUridine_synth_cat_dom_sf"/>
</dbReference>
<comment type="similarity">
    <text evidence="1 4 7">Belongs to the tRNA pseudouridine synthase TruA family.</text>
</comment>
<dbReference type="GO" id="GO:0031119">
    <property type="term" value="P:tRNA pseudouridine synthesis"/>
    <property type="evidence" value="ECO:0007669"/>
    <property type="project" value="UniProtKB-UniRule"/>
</dbReference>
<evidence type="ECO:0000256" key="1">
    <source>
        <dbReference type="ARBA" id="ARBA00009375"/>
    </source>
</evidence>
<evidence type="ECO:0000256" key="7">
    <source>
        <dbReference type="RuleBase" id="RU003792"/>
    </source>
</evidence>
<dbReference type="HAMAP" id="MF_00171">
    <property type="entry name" value="TruA"/>
    <property type="match status" value="1"/>
</dbReference>
<evidence type="ECO:0000256" key="4">
    <source>
        <dbReference type="HAMAP-Rule" id="MF_00171"/>
    </source>
</evidence>
<dbReference type="GO" id="GO:0003723">
    <property type="term" value="F:RNA binding"/>
    <property type="evidence" value="ECO:0007669"/>
    <property type="project" value="InterPro"/>
</dbReference>
<organism evidence="9 10">
    <name type="scientific">Winkia neuii subsp. anitrata</name>
    <dbReference type="NCBI Taxonomy" id="29318"/>
    <lineage>
        <taxon>Bacteria</taxon>
        <taxon>Bacillati</taxon>
        <taxon>Actinomycetota</taxon>
        <taxon>Actinomycetes</taxon>
        <taxon>Actinomycetales</taxon>
        <taxon>Actinomycetaceae</taxon>
        <taxon>Winkia</taxon>
    </lineage>
</organism>
<dbReference type="AlphaFoldDB" id="A0AB38XQT1"/>
<dbReference type="EC" id="5.4.99.12" evidence="4"/>
<dbReference type="PANTHER" id="PTHR11142:SF0">
    <property type="entry name" value="TRNA PSEUDOURIDINE SYNTHASE-LIKE 1"/>
    <property type="match status" value="1"/>
</dbReference>
<evidence type="ECO:0000256" key="3">
    <source>
        <dbReference type="ARBA" id="ARBA00023235"/>
    </source>
</evidence>
<evidence type="ECO:0000313" key="10">
    <source>
        <dbReference type="Proteomes" id="UP001211044"/>
    </source>
</evidence>
<comment type="subunit">
    <text evidence="4">Homodimer.</text>
</comment>
<feature type="domain" description="Pseudouridine synthase I TruA alpha/beta" evidence="8">
    <location>
        <begin position="159"/>
        <end position="260"/>
    </location>
</feature>
<dbReference type="PANTHER" id="PTHR11142">
    <property type="entry name" value="PSEUDOURIDYLATE SYNTHASE"/>
    <property type="match status" value="1"/>
</dbReference>
<evidence type="ECO:0000256" key="2">
    <source>
        <dbReference type="ARBA" id="ARBA00022694"/>
    </source>
</evidence>
<keyword evidence="3 4" id="KW-0413">Isomerase</keyword>
<dbReference type="Pfam" id="PF01416">
    <property type="entry name" value="PseudoU_synth_1"/>
    <property type="match status" value="1"/>
</dbReference>
<reference evidence="9" key="1">
    <citation type="submission" date="2023-01" db="EMBL/GenBank/DDBJ databases">
        <title>Comparative Genomic Analysis of the Clinically-Derived Winkia Strain NY0527 Provides Evidence into the Taxonomic Reassignment of Winkia neuii and Characterizes Their Virulence Traits.</title>
        <authorList>
            <person name="Cai X."/>
            <person name="Peng Y."/>
            <person name="Li M."/>
            <person name="Qiu Y."/>
            <person name="Wang Y."/>
            <person name="Xu L."/>
            <person name="Hou Q."/>
        </authorList>
    </citation>
    <scope>NUCLEOTIDE SEQUENCE</scope>
    <source>
        <strain evidence="9">NY0527</strain>
    </source>
</reference>
<gene>
    <name evidence="4 9" type="primary">truA</name>
    <name evidence="9" type="ORF">PIG85_02970</name>
</gene>
<dbReference type="CDD" id="cd02570">
    <property type="entry name" value="PseudoU_synth_EcTruA"/>
    <property type="match status" value="1"/>
</dbReference>
<dbReference type="EMBL" id="CP116394">
    <property type="protein sequence ID" value="WCE46624.1"/>
    <property type="molecule type" value="Genomic_DNA"/>
</dbReference>
<dbReference type="RefSeq" id="WP_004805756.1">
    <property type="nucleotide sequence ID" value="NZ_CP116394.1"/>
</dbReference>
<accession>A0AB38XQT1</accession>
<comment type="caution">
    <text evidence="4">Lacks conserved residue(s) required for the propagation of feature annotation.</text>
</comment>
<keyword evidence="2 4" id="KW-0819">tRNA processing</keyword>
<dbReference type="KEGG" id="wne:PIG85_02970"/>
<dbReference type="Proteomes" id="UP001211044">
    <property type="component" value="Chromosome"/>
</dbReference>
<evidence type="ECO:0000256" key="5">
    <source>
        <dbReference type="PIRSR" id="PIRSR001430-1"/>
    </source>
</evidence>
<evidence type="ECO:0000313" key="9">
    <source>
        <dbReference type="EMBL" id="WCE46624.1"/>
    </source>
</evidence>